<feature type="domain" description="NADH:quinone oxidoreductase/Mrp antiporter transmembrane" evidence="7">
    <location>
        <begin position="140"/>
        <end position="413"/>
    </location>
</feature>
<proteinExistence type="predicted"/>
<feature type="transmembrane region" description="Helical" evidence="6">
    <location>
        <begin position="20"/>
        <end position="43"/>
    </location>
</feature>
<keyword evidence="4 6" id="KW-0472">Membrane</keyword>
<dbReference type="RefSeq" id="WP_130923707.1">
    <property type="nucleotide sequence ID" value="NZ_JAANOL010000004.1"/>
</dbReference>
<evidence type="ECO:0000256" key="5">
    <source>
        <dbReference type="RuleBase" id="RU000320"/>
    </source>
</evidence>
<keyword evidence="9" id="KW-1185">Reference proteome</keyword>
<dbReference type="OrthoDB" id="9811718at2"/>
<evidence type="ECO:0000313" key="8">
    <source>
        <dbReference type="EMBL" id="TBH72118.1"/>
    </source>
</evidence>
<feature type="transmembrane region" description="Helical" evidence="6">
    <location>
        <begin position="308"/>
        <end position="326"/>
    </location>
</feature>
<comment type="caution">
    <text evidence="8">The sequence shown here is derived from an EMBL/GenBank/DDBJ whole genome shotgun (WGS) entry which is preliminary data.</text>
</comment>
<dbReference type="GO" id="GO:0012505">
    <property type="term" value="C:endomembrane system"/>
    <property type="evidence" value="ECO:0007669"/>
    <property type="project" value="UniProtKB-SubCell"/>
</dbReference>
<comment type="subcellular location">
    <subcellularLocation>
        <location evidence="1">Endomembrane system</location>
        <topology evidence="1">Multi-pass membrane protein</topology>
    </subcellularLocation>
    <subcellularLocation>
        <location evidence="5">Membrane</location>
        <topology evidence="5">Multi-pass membrane protein</topology>
    </subcellularLocation>
</comment>
<dbReference type="AlphaFoldDB" id="A0A4Q9BCA0"/>
<keyword evidence="3 6" id="KW-1133">Transmembrane helix</keyword>
<keyword evidence="2 5" id="KW-0812">Transmembrane</keyword>
<organism evidence="8 9">
    <name type="scientific">Aquirufa antheringensis</name>
    <dbReference type="NCBI Taxonomy" id="2516559"/>
    <lineage>
        <taxon>Bacteria</taxon>
        <taxon>Pseudomonadati</taxon>
        <taxon>Bacteroidota</taxon>
        <taxon>Cytophagia</taxon>
        <taxon>Cytophagales</taxon>
        <taxon>Flectobacillaceae</taxon>
        <taxon>Aquirufa</taxon>
    </lineage>
</organism>
<feature type="transmembrane region" description="Helical" evidence="6">
    <location>
        <begin position="92"/>
        <end position="112"/>
    </location>
</feature>
<feature type="transmembrane region" description="Helical" evidence="6">
    <location>
        <begin position="416"/>
        <end position="435"/>
    </location>
</feature>
<evidence type="ECO:0000256" key="2">
    <source>
        <dbReference type="ARBA" id="ARBA00022692"/>
    </source>
</evidence>
<evidence type="ECO:0000259" key="7">
    <source>
        <dbReference type="Pfam" id="PF00361"/>
    </source>
</evidence>
<evidence type="ECO:0000256" key="4">
    <source>
        <dbReference type="ARBA" id="ARBA00023136"/>
    </source>
</evidence>
<dbReference type="EMBL" id="SEWY01000004">
    <property type="protein sequence ID" value="TBH72118.1"/>
    <property type="molecule type" value="Genomic_DNA"/>
</dbReference>
<evidence type="ECO:0000256" key="3">
    <source>
        <dbReference type="ARBA" id="ARBA00022989"/>
    </source>
</evidence>
<feature type="transmembrane region" description="Helical" evidence="6">
    <location>
        <begin position="216"/>
        <end position="233"/>
    </location>
</feature>
<feature type="transmembrane region" description="Helical" evidence="6">
    <location>
        <begin position="284"/>
        <end position="302"/>
    </location>
</feature>
<feature type="transmembrane region" description="Helical" evidence="6">
    <location>
        <begin position="124"/>
        <end position="150"/>
    </location>
</feature>
<dbReference type="Pfam" id="PF00361">
    <property type="entry name" value="Proton_antipo_M"/>
    <property type="match status" value="1"/>
</dbReference>
<evidence type="ECO:0000313" key="9">
    <source>
        <dbReference type="Proteomes" id="UP000293583"/>
    </source>
</evidence>
<dbReference type="GO" id="GO:0016020">
    <property type="term" value="C:membrane"/>
    <property type="evidence" value="ECO:0007669"/>
    <property type="project" value="UniProtKB-SubCell"/>
</dbReference>
<feature type="transmembrane region" description="Helical" evidence="6">
    <location>
        <begin position="253"/>
        <end position="272"/>
    </location>
</feature>
<accession>A0A4Q9BCA0</accession>
<feature type="transmembrane region" description="Helical" evidence="6">
    <location>
        <begin position="335"/>
        <end position="353"/>
    </location>
</feature>
<dbReference type="InterPro" id="IPR001750">
    <property type="entry name" value="ND/Mrp_TM"/>
</dbReference>
<protein>
    <recommendedName>
        <fullName evidence="7">NADH:quinone oxidoreductase/Mrp antiporter transmembrane domain-containing protein</fullName>
    </recommendedName>
</protein>
<reference evidence="8 9" key="1">
    <citation type="submission" date="2019-02" db="EMBL/GenBank/DDBJ databases">
        <title>Genome of a new Bacteroidetes strain.</title>
        <authorList>
            <person name="Pitt A."/>
        </authorList>
    </citation>
    <scope>NUCLEOTIDE SEQUENCE [LARGE SCALE GENOMIC DNA]</scope>
    <source>
        <strain evidence="8 9">103A-SOEBACH</strain>
    </source>
</reference>
<dbReference type="PANTHER" id="PTHR22773">
    <property type="entry name" value="NADH DEHYDROGENASE"/>
    <property type="match status" value="1"/>
</dbReference>
<name>A0A4Q9BCA0_9BACT</name>
<feature type="transmembrane region" description="Helical" evidence="6">
    <location>
        <begin position="461"/>
        <end position="485"/>
    </location>
</feature>
<feature type="transmembrane region" description="Helical" evidence="6">
    <location>
        <begin position="170"/>
        <end position="195"/>
    </location>
</feature>
<evidence type="ECO:0000256" key="1">
    <source>
        <dbReference type="ARBA" id="ARBA00004127"/>
    </source>
</evidence>
<dbReference type="Proteomes" id="UP000293583">
    <property type="component" value="Unassembled WGS sequence"/>
</dbReference>
<evidence type="ECO:0000256" key="6">
    <source>
        <dbReference type="SAM" id="Phobius"/>
    </source>
</evidence>
<feature type="transmembrane region" description="Helical" evidence="6">
    <location>
        <begin position="55"/>
        <end position="72"/>
    </location>
</feature>
<sequence length="486" mass="53064">MSTFSNITQLAERIQSITAGLHLAIPELIVAGTILFSLLIELFLHGKTEKFSTSWRYFTCQIPLLLALSLSFQRSELGSTGSFASGLFDANLGSNSINTLILGIGFLLILMNQIHKKSLTFEELTGFLSILLGALLSSLSSNALSLFLSIELMSMGTYVLVSLRKESSRASLPYVLFGLGSSALFIYGISLLYGLTGTLDFTSVDFSRGISVADPYLRGFALGLFAVGLLFKMSWAPFHPWNPDVMEQLPAAWMTWISTAPKLAIAFVGVRLLPGLPISYANELAVLAILTLLVGNLGALGQNNTKRLLAYSSIAHGGFLAMAWFFQPIQALDAILFYGFLYSIASLLVFYLIDDSAADKITSFAGLGSEKPLPSFFLLTGLVALVGLPPAGTFIAKMTYFSLLWSNYETTTAIGLLILLIVAILVTAISLFYYLKIPFQLYFKKSTEKTHLWADLTSLEIYSYGFLTAILMASLLFPAVLTNLWK</sequence>
<gene>
    <name evidence="8" type="ORF">EWU20_09875</name>
</gene>
<feature type="transmembrane region" description="Helical" evidence="6">
    <location>
        <begin position="373"/>
        <end position="395"/>
    </location>
</feature>